<protein>
    <submittedName>
        <fullName evidence="1">Uncharacterized protein</fullName>
    </submittedName>
</protein>
<reference evidence="1" key="1">
    <citation type="submission" date="2019-11" db="EMBL/GenBank/DDBJ databases">
        <authorList>
            <person name="Feng L."/>
        </authorList>
    </citation>
    <scope>NUCLEOTIDE SEQUENCE</scope>
    <source>
        <strain evidence="1">VrattiLFYP33</strain>
    </source>
</reference>
<proteinExistence type="predicted"/>
<evidence type="ECO:0000313" key="1">
    <source>
        <dbReference type="EMBL" id="VYU51471.1"/>
    </source>
</evidence>
<sequence>MMISPEEFVEQHKNDTLEELIMVRRRLEKDLVELEKKLFYIGVDENDPSIFTLVEFEVNPGPEVEYQCNLMYLAELCNFLREKYNREEIWGYLNDDDDDIDDLEADIEK</sequence>
<dbReference type="AlphaFoldDB" id="A0A6N3FH91"/>
<gene>
    <name evidence="1" type="ORF">VRLFYP33_02324</name>
</gene>
<dbReference type="EMBL" id="CACRUX010000101">
    <property type="protein sequence ID" value="VYU51471.1"/>
    <property type="molecule type" value="Genomic_DNA"/>
</dbReference>
<accession>A0A6N3FH91</accession>
<organism evidence="1">
    <name type="scientific">Veillonella ratti</name>
    <dbReference type="NCBI Taxonomy" id="103892"/>
    <lineage>
        <taxon>Bacteria</taxon>
        <taxon>Bacillati</taxon>
        <taxon>Bacillota</taxon>
        <taxon>Negativicutes</taxon>
        <taxon>Veillonellales</taxon>
        <taxon>Veillonellaceae</taxon>
        <taxon>Veillonella</taxon>
    </lineage>
</organism>
<dbReference type="RefSeq" id="WP_156705829.1">
    <property type="nucleotide sequence ID" value="NZ_CACRUX010000101.1"/>
</dbReference>
<name>A0A6N3FH91_9FIRM</name>